<accession>E3T4V6</accession>
<gene>
    <name evidence="1" type="ORF">crov186</name>
</gene>
<reference evidence="1 2" key="1">
    <citation type="journal article" date="2010" name="Proc. Natl. Acad. Sci. U.S.A.">
        <title>Giant virus with a remarkable complement of genes infects marine zooplankton.</title>
        <authorList>
            <person name="Fischer M.G."/>
            <person name="Allen M.J."/>
            <person name="Wilson W.H."/>
            <person name="Suttle C.A."/>
        </authorList>
    </citation>
    <scope>NUCLEOTIDE SEQUENCE [LARGE SCALE GENOMIC DNA]</scope>
    <source>
        <strain evidence="1 2">BV-PW1</strain>
    </source>
</reference>
<dbReference type="GeneID" id="9887588"/>
<proteinExistence type="predicted"/>
<dbReference type="EMBL" id="GU244497">
    <property type="protein sequence ID" value="ADO67219.1"/>
    <property type="molecule type" value="Genomic_DNA"/>
</dbReference>
<dbReference type="KEGG" id="vg:9887588"/>
<protein>
    <submittedName>
        <fullName evidence="1">Uncharacterized protein</fullName>
    </submittedName>
</protein>
<dbReference type="Proteomes" id="UP000029781">
    <property type="component" value="Segment"/>
</dbReference>
<name>E3T4V6_CROVB</name>
<evidence type="ECO:0000313" key="2">
    <source>
        <dbReference type="Proteomes" id="UP000029781"/>
    </source>
</evidence>
<organismHost>
    <name type="scientific">Cafeteria roenbergensis</name>
    <name type="common">Marine flagellate</name>
    <dbReference type="NCBI Taxonomy" id="33653"/>
</organismHost>
<dbReference type="RefSeq" id="YP_003969818.1">
    <property type="nucleotide sequence ID" value="NC_014637.1"/>
</dbReference>
<organism evidence="1 2">
    <name type="scientific">Cafeteria roenbergensis virus (strain BV-PW1)</name>
    <name type="common">CroV</name>
    <dbReference type="NCBI Taxonomy" id="693272"/>
    <lineage>
        <taxon>Viruses</taxon>
        <taxon>Varidnaviria</taxon>
        <taxon>Bamfordvirae</taxon>
        <taxon>Nucleocytoviricota</taxon>
        <taxon>Megaviricetes</taxon>
        <taxon>Imitervirales</taxon>
        <taxon>Mimiviridae</taxon>
        <taxon>Aliimimivirinae</taxon>
        <taxon>Rheavirus</taxon>
        <taxon>Rheavirus sinusmexicani</taxon>
    </lineage>
</organism>
<sequence length="194" mass="22120">MAFSRIKYDECQYNQQIKRSTNIGEYRLFMPAHESCEQCYSFTGPIGSKSDVSVPRNGKNLHFGIKADAESHLTNRVLPHGECDDIGKNNQYKTLTNSLVHASNCDNKLNTIDTRFTHPLDAYRGMNTTEYHLNPYLHVNPQCDYHTWRNGINSRLIAKDTFETPEHTPLDKGEALPTKTPINVQVPRCDTCSK</sequence>
<evidence type="ECO:0000313" key="1">
    <source>
        <dbReference type="EMBL" id="ADO67219.1"/>
    </source>
</evidence>
<keyword evidence="2" id="KW-1185">Reference proteome</keyword>